<dbReference type="SUPFAM" id="SSF48403">
    <property type="entry name" value="Ankyrin repeat"/>
    <property type="match status" value="1"/>
</dbReference>
<evidence type="ECO:0000256" key="1">
    <source>
        <dbReference type="PROSITE-ProRule" id="PRU00023"/>
    </source>
</evidence>
<keyword evidence="1" id="KW-0040">ANK repeat</keyword>
<dbReference type="InterPro" id="IPR002110">
    <property type="entry name" value="Ankyrin_rpt"/>
</dbReference>
<organism evidence="2">
    <name type="scientific">Ditylum brightwellii</name>
    <dbReference type="NCBI Taxonomy" id="49249"/>
    <lineage>
        <taxon>Eukaryota</taxon>
        <taxon>Sar</taxon>
        <taxon>Stramenopiles</taxon>
        <taxon>Ochrophyta</taxon>
        <taxon>Bacillariophyta</taxon>
        <taxon>Mediophyceae</taxon>
        <taxon>Lithodesmiophycidae</taxon>
        <taxon>Lithodesmiales</taxon>
        <taxon>Lithodesmiaceae</taxon>
        <taxon>Ditylum</taxon>
    </lineage>
</organism>
<reference evidence="2" key="1">
    <citation type="submission" date="2021-01" db="EMBL/GenBank/DDBJ databases">
        <authorList>
            <person name="Corre E."/>
            <person name="Pelletier E."/>
            <person name="Niang G."/>
            <person name="Scheremetjew M."/>
            <person name="Finn R."/>
            <person name="Kale V."/>
            <person name="Holt S."/>
            <person name="Cochrane G."/>
            <person name="Meng A."/>
            <person name="Brown T."/>
            <person name="Cohen L."/>
        </authorList>
    </citation>
    <scope>NUCLEOTIDE SEQUENCE</scope>
    <source>
        <strain evidence="2">Pop2</strain>
    </source>
</reference>
<dbReference type="InterPro" id="IPR036770">
    <property type="entry name" value="Ankyrin_rpt-contain_sf"/>
</dbReference>
<gene>
    <name evidence="2" type="ORF">DBRI1063_LOCUS15346</name>
</gene>
<accession>A0A7S2EJD0</accession>
<dbReference type="Gene3D" id="1.25.40.20">
    <property type="entry name" value="Ankyrin repeat-containing domain"/>
    <property type="match status" value="1"/>
</dbReference>
<name>A0A7S2EJD0_9STRA</name>
<dbReference type="PROSITE" id="PS50297">
    <property type="entry name" value="ANK_REP_REGION"/>
    <property type="match status" value="1"/>
</dbReference>
<sequence length="167" mass="19233">MTHLDLRTAQQLRLHITRENNHLNHKTSTSEIAQVRKGWWTLLEDFLQNEVVENTEKINILTTFNDPYHGRSVLSLAMEHHAPLSFVEYCHRLLGDSSDDENFTAVIKNSVDYDGRTCLHLAILHGAEDAVVSFLKQKGGDEIECRRDAYGFRADNVLQCNLEDYTY</sequence>
<proteinExistence type="predicted"/>
<dbReference type="AlphaFoldDB" id="A0A7S2EJD0"/>
<dbReference type="EMBL" id="HBGN01023993">
    <property type="protein sequence ID" value="CAD9338583.1"/>
    <property type="molecule type" value="Transcribed_RNA"/>
</dbReference>
<evidence type="ECO:0000313" key="2">
    <source>
        <dbReference type="EMBL" id="CAD9338583.1"/>
    </source>
</evidence>
<feature type="repeat" description="ANK" evidence="1">
    <location>
        <begin position="114"/>
        <end position="141"/>
    </location>
</feature>
<protein>
    <submittedName>
        <fullName evidence="2">Uncharacterized protein</fullName>
    </submittedName>
</protein>
<dbReference type="PROSITE" id="PS50088">
    <property type="entry name" value="ANK_REPEAT"/>
    <property type="match status" value="1"/>
</dbReference>